<gene>
    <name evidence="1" type="ORF">F444_05942</name>
</gene>
<dbReference type="OrthoDB" id="10548485at2759"/>
<evidence type="ECO:0000313" key="1">
    <source>
        <dbReference type="EMBL" id="ETO79334.1"/>
    </source>
</evidence>
<name>A0A081AKC3_PHYNI</name>
<organism evidence="1 2">
    <name type="scientific">Phytophthora nicotianae P1976</name>
    <dbReference type="NCBI Taxonomy" id="1317066"/>
    <lineage>
        <taxon>Eukaryota</taxon>
        <taxon>Sar</taxon>
        <taxon>Stramenopiles</taxon>
        <taxon>Oomycota</taxon>
        <taxon>Peronosporomycetes</taxon>
        <taxon>Peronosporales</taxon>
        <taxon>Peronosporaceae</taxon>
        <taxon>Phytophthora</taxon>
    </lineage>
</organism>
<accession>A0A081AKC3</accession>
<dbReference type="Proteomes" id="UP000028582">
    <property type="component" value="Unassembled WGS sequence"/>
</dbReference>
<sequence length="53" mass="6039">MARIVKTAQTLGPRKSVYTVLIQSIFLDLSKMYRLARLELFYFVDGLVVSVTS</sequence>
<comment type="caution">
    <text evidence="1">The sequence shown here is derived from an EMBL/GenBank/DDBJ whole genome shotgun (WGS) entry which is preliminary data.</text>
</comment>
<reference evidence="1 2" key="1">
    <citation type="submission" date="2013-11" db="EMBL/GenBank/DDBJ databases">
        <title>The Genome Sequence of Phytophthora parasitica P1976.</title>
        <authorList>
            <consortium name="The Broad Institute Genomics Platform"/>
            <person name="Russ C."/>
            <person name="Tyler B."/>
            <person name="Panabieres F."/>
            <person name="Shan W."/>
            <person name="Tripathy S."/>
            <person name="Grunwald N."/>
            <person name="Machado M."/>
            <person name="Johnson C.S."/>
            <person name="Walker B."/>
            <person name="Young S."/>
            <person name="Zeng Q."/>
            <person name="Gargeya S."/>
            <person name="Fitzgerald M."/>
            <person name="Haas B."/>
            <person name="Abouelleil A."/>
            <person name="Allen A.W."/>
            <person name="Alvarado L."/>
            <person name="Arachchi H.M."/>
            <person name="Berlin A.M."/>
            <person name="Chapman S.B."/>
            <person name="Gainer-Dewar J."/>
            <person name="Goldberg J."/>
            <person name="Griggs A."/>
            <person name="Gujja S."/>
            <person name="Hansen M."/>
            <person name="Howarth C."/>
            <person name="Imamovic A."/>
            <person name="Ireland A."/>
            <person name="Larimer J."/>
            <person name="McCowan C."/>
            <person name="Murphy C."/>
            <person name="Pearson M."/>
            <person name="Poon T.W."/>
            <person name="Priest M."/>
            <person name="Roberts A."/>
            <person name="Saif S."/>
            <person name="Shea T."/>
            <person name="Sisk P."/>
            <person name="Sykes S."/>
            <person name="Wortman J."/>
            <person name="Nusbaum C."/>
            <person name="Birren B."/>
        </authorList>
    </citation>
    <scope>NUCLEOTIDE SEQUENCE [LARGE SCALE GENOMIC DNA]</scope>
    <source>
        <strain evidence="1 2">P1976</strain>
    </source>
</reference>
<protein>
    <submittedName>
        <fullName evidence="1">Uncharacterized protein</fullName>
    </submittedName>
</protein>
<dbReference type="EMBL" id="ANJA01001111">
    <property type="protein sequence ID" value="ETO79334.1"/>
    <property type="molecule type" value="Genomic_DNA"/>
</dbReference>
<dbReference type="AlphaFoldDB" id="A0A081AKC3"/>
<proteinExistence type="predicted"/>
<evidence type="ECO:0000313" key="2">
    <source>
        <dbReference type="Proteomes" id="UP000028582"/>
    </source>
</evidence>